<proteinExistence type="predicted"/>
<evidence type="ECO:0000313" key="2">
    <source>
        <dbReference type="Proteomes" id="UP001172083"/>
    </source>
</evidence>
<sequence length="451" mass="51995">MLKQQEVQHLLLRAGFGATYREIDRLKRKNPKAVITSLFDHTVPEINVTDQLSFDMQDFFAASREERREMIKMNRPLIKQLNAKWIKQMVISDNTIGEKLTLFWHDHFACSSNNLFFLESYLTTLRKYALGNFRDLLHAVAKEPAMLAYLNNQQNRKKSPNENFAREVMELFTLGRDNDYTEKDIKEAARAFTGWGFDIEGKFRFRKFQHDFGEKSIFGKTGNFSGEEVLDMLLENRATAAYIAQKWVRYFVNDQGDDVLSKAVAEAFYNADYDIRTGLMTLFTHERFYAKEHHGVKIKSPVELVVGLQRMTYATIQSDDSLVFLQNMLGQRLFFPPNVAGWPGGQSWIDNATLAFRIELPKYVFLAGLIETLPKDSGDIGDQIRNNGKLKKLEVKIDYDQLKNDFKRANDEEIYTFFSQVPAADASELSNLSSLVKKVVLLTSKPTFQLC</sequence>
<keyword evidence="2" id="KW-1185">Reference proteome</keyword>
<evidence type="ECO:0000313" key="1">
    <source>
        <dbReference type="EMBL" id="MDN5216491.1"/>
    </source>
</evidence>
<comment type="caution">
    <text evidence="1">The sequence shown here is derived from an EMBL/GenBank/DDBJ whole genome shotgun (WGS) entry which is preliminary data.</text>
</comment>
<gene>
    <name evidence="1" type="ORF">QQ020_30765</name>
</gene>
<protein>
    <submittedName>
        <fullName evidence="1">DUF1800 domain-containing protein</fullName>
    </submittedName>
</protein>
<name>A0ABT8LHI8_9BACT</name>
<accession>A0ABT8LHI8</accession>
<dbReference type="Pfam" id="PF08811">
    <property type="entry name" value="DUF1800"/>
    <property type="match status" value="1"/>
</dbReference>
<organism evidence="1 2">
    <name type="scientific">Agaribacillus aureus</name>
    <dbReference type="NCBI Taxonomy" id="3051825"/>
    <lineage>
        <taxon>Bacteria</taxon>
        <taxon>Pseudomonadati</taxon>
        <taxon>Bacteroidota</taxon>
        <taxon>Cytophagia</taxon>
        <taxon>Cytophagales</taxon>
        <taxon>Splendidivirgaceae</taxon>
        <taxon>Agaribacillus</taxon>
    </lineage>
</organism>
<reference evidence="1" key="1">
    <citation type="submission" date="2023-06" db="EMBL/GenBank/DDBJ databases">
        <title>Genomic of Agaribacillus aureum.</title>
        <authorList>
            <person name="Wang G."/>
        </authorList>
    </citation>
    <scope>NUCLEOTIDE SEQUENCE</scope>
    <source>
        <strain evidence="1">BMA12</strain>
    </source>
</reference>
<dbReference type="RefSeq" id="WP_346761828.1">
    <property type="nucleotide sequence ID" value="NZ_JAUJEB010000009.1"/>
</dbReference>
<dbReference type="InterPro" id="IPR014917">
    <property type="entry name" value="DUF1800"/>
</dbReference>
<dbReference type="Proteomes" id="UP001172083">
    <property type="component" value="Unassembled WGS sequence"/>
</dbReference>
<dbReference type="EMBL" id="JAUJEB010000009">
    <property type="protein sequence ID" value="MDN5216491.1"/>
    <property type="molecule type" value="Genomic_DNA"/>
</dbReference>